<dbReference type="GO" id="GO:0005886">
    <property type="term" value="C:plasma membrane"/>
    <property type="evidence" value="ECO:0007669"/>
    <property type="project" value="UniProtKB-SubCell"/>
</dbReference>
<dbReference type="PANTHER" id="PTHR43227:SF11">
    <property type="entry name" value="BLL4140 PROTEIN"/>
    <property type="match status" value="1"/>
</dbReference>
<dbReference type="AlphaFoldDB" id="A0A494XK94"/>
<dbReference type="Proteomes" id="UP000282076">
    <property type="component" value="Unassembled WGS sequence"/>
</dbReference>
<dbReference type="PROSITE" id="PS50928">
    <property type="entry name" value="ABC_TM1"/>
    <property type="match status" value="1"/>
</dbReference>
<dbReference type="InterPro" id="IPR000515">
    <property type="entry name" value="MetI-like"/>
</dbReference>
<protein>
    <submittedName>
        <fullName evidence="9">Sugar ABC transporter permease</fullName>
    </submittedName>
</protein>
<comment type="caution">
    <text evidence="9">The sequence shown here is derived from an EMBL/GenBank/DDBJ whole genome shotgun (WGS) entry which is preliminary data.</text>
</comment>
<sequence length="287" mass="32020">MVWPGLAFLLVFSYVPMYGVLIAFKEYDLFEGVIGSPWVGFVHFREFFNDPNFLNVLRNTLAINLLGLVLGFPAPILFALFLNEISSKRFKSFVQTVSYLPHFVSWVIFGGLMLTVLSPSNGALNGLLLQLHLIDEPINFMAKTNLFWFIMVGMEMLKGIGWGAIIYIAAIAGVDQEMYEAAKIDGANRFQKIRYVTMPAIMGTVVIMLIFAISSILNTGFEQVMVMQNALNLDVSETIDTYVYKVGLSEMRYSYSTAVGLAKSVVALVLLFGANYVSRKISDSSLF</sequence>
<dbReference type="SUPFAM" id="SSF161098">
    <property type="entry name" value="MetI-like"/>
    <property type="match status" value="1"/>
</dbReference>
<gene>
    <name evidence="9" type="ORF">D7Z26_18715</name>
</gene>
<organism evidence="9 10">
    <name type="scientific">Cohnella endophytica</name>
    <dbReference type="NCBI Taxonomy" id="2419778"/>
    <lineage>
        <taxon>Bacteria</taxon>
        <taxon>Bacillati</taxon>
        <taxon>Bacillota</taxon>
        <taxon>Bacilli</taxon>
        <taxon>Bacillales</taxon>
        <taxon>Paenibacillaceae</taxon>
        <taxon>Cohnella</taxon>
    </lineage>
</organism>
<evidence type="ECO:0000256" key="4">
    <source>
        <dbReference type="ARBA" id="ARBA00022692"/>
    </source>
</evidence>
<evidence type="ECO:0000256" key="5">
    <source>
        <dbReference type="ARBA" id="ARBA00022989"/>
    </source>
</evidence>
<accession>A0A494XK94</accession>
<evidence type="ECO:0000256" key="2">
    <source>
        <dbReference type="ARBA" id="ARBA00022448"/>
    </source>
</evidence>
<keyword evidence="3" id="KW-1003">Cell membrane</keyword>
<feature type="domain" description="ABC transmembrane type-1" evidence="8">
    <location>
        <begin position="57"/>
        <end position="274"/>
    </location>
</feature>
<feature type="transmembrane region" description="Helical" evidence="7">
    <location>
        <begin position="195"/>
        <end position="217"/>
    </location>
</feature>
<keyword evidence="6 7" id="KW-0472">Membrane</keyword>
<comment type="subcellular location">
    <subcellularLocation>
        <location evidence="1 7">Cell membrane</location>
        <topology evidence="1 7">Multi-pass membrane protein</topology>
    </subcellularLocation>
</comment>
<feature type="transmembrane region" description="Helical" evidence="7">
    <location>
        <begin position="146"/>
        <end position="174"/>
    </location>
</feature>
<keyword evidence="2 7" id="KW-0813">Transport</keyword>
<comment type="similarity">
    <text evidence="7">Belongs to the binding-protein-dependent transport system permease family.</text>
</comment>
<evidence type="ECO:0000313" key="10">
    <source>
        <dbReference type="Proteomes" id="UP000282076"/>
    </source>
</evidence>
<feature type="transmembrane region" description="Helical" evidence="7">
    <location>
        <begin position="253"/>
        <end position="277"/>
    </location>
</feature>
<keyword evidence="4 7" id="KW-0812">Transmembrane</keyword>
<dbReference type="InterPro" id="IPR035906">
    <property type="entry name" value="MetI-like_sf"/>
</dbReference>
<dbReference type="GO" id="GO:0055085">
    <property type="term" value="P:transmembrane transport"/>
    <property type="evidence" value="ECO:0007669"/>
    <property type="project" value="InterPro"/>
</dbReference>
<keyword evidence="5 7" id="KW-1133">Transmembrane helix</keyword>
<feature type="transmembrane region" description="Helical" evidence="7">
    <location>
        <begin position="7"/>
        <end position="24"/>
    </location>
</feature>
<dbReference type="EMBL" id="RBZM01000008">
    <property type="protein sequence ID" value="RKP50152.1"/>
    <property type="molecule type" value="Genomic_DNA"/>
</dbReference>
<dbReference type="CDD" id="cd06261">
    <property type="entry name" value="TM_PBP2"/>
    <property type="match status" value="1"/>
</dbReference>
<dbReference type="Gene3D" id="1.10.3720.10">
    <property type="entry name" value="MetI-like"/>
    <property type="match status" value="1"/>
</dbReference>
<evidence type="ECO:0000256" key="7">
    <source>
        <dbReference type="RuleBase" id="RU363032"/>
    </source>
</evidence>
<evidence type="ECO:0000256" key="3">
    <source>
        <dbReference type="ARBA" id="ARBA00022475"/>
    </source>
</evidence>
<evidence type="ECO:0000256" key="6">
    <source>
        <dbReference type="ARBA" id="ARBA00023136"/>
    </source>
</evidence>
<name>A0A494XK94_9BACL</name>
<feature type="transmembrane region" description="Helical" evidence="7">
    <location>
        <begin position="61"/>
        <end position="82"/>
    </location>
</feature>
<reference evidence="9 10" key="1">
    <citation type="submission" date="2018-10" db="EMBL/GenBank/DDBJ databases">
        <title>Cohnella sp. M2MS4P-1, whole genome shotgun sequence.</title>
        <authorList>
            <person name="Tuo L."/>
        </authorList>
    </citation>
    <scope>NUCLEOTIDE SEQUENCE [LARGE SCALE GENOMIC DNA]</scope>
    <source>
        <strain evidence="9 10">M2MS4P-1</strain>
    </source>
</reference>
<evidence type="ECO:0000313" key="9">
    <source>
        <dbReference type="EMBL" id="RKP50152.1"/>
    </source>
</evidence>
<dbReference type="PANTHER" id="PTHR43227">
    <property type="entry name" value="BLL4140 PROTEIN"/>
    <property type="match status" value="1"/>
</dbReference>
<dbReference type="Pfam" id="PF00528">
    <property type="entry name" value="BPD_transp_1"/>
    <property type="match status" value="1"/>
</dbReference>
<dbReference type="InterPro" id="IPR050809">
    <property type="entry name" value="UgpAE/MalFG_permease"/>
</dbReference>
<feature type="transmembrane region" description="Helical" evidence="7">
    <location>
        <begin position="103"/>
        <end position="126"/>
    </location>
</feature>
<evidence type="ECO:0000259" key="8">
    <source>
        <dbReference type="PROSITE" id="PS50928"/>
    </source>
</evidence>
<evidence type="ECO:0000256" key="1">
    <source>
        <dbReference type="ARBA" id="ARBA00004651"/>
    </source>
</evidence>
<keyword evidence="10" id="KW-1185">Reference proteome</keyword>
<proteinExistence type="inferred from homology"/>
<dbReference type="OrthoDB" id="2062428at2"/>